<reference evidence="2 3" key="1">
    <citation type="submission" date="2016-10" db="EMBL/GenBank/DDBJ databases">
        <authorList>
            <person name="de Groot N.N."/>
        </authorList>
    </citation>
    <scope>NUCLEOTIDE SEQUENCE [LARGE SCALE GENOMIC DNA]</scope>
    <source>
        <strain evidence="2 3">DSM 22489</strain>
    </source>
</reference>
<dbReference type="OrthoDB" id="4378831at2"/>
<dbReference type="RefSeq" id="WP_103933784.1">
    <property type="nucleotide sequence ID" value="NZ_FNVA01000005.1"/>
</dbReference>
<protein>
    <submittedName>
        <fullName evidence="2">Uncharacterized alpha/beta hydrolase domain</fullName>
    </submittedName>
</protein>
<dbReference type="PANTHER" id="PTHR33840">
    <property type="match status" value="1"/>
</dbReference>
<dbReference type="EMBL" id="FNVA01000005">
    <property type="protein sequence ID" value="SEG43179.1"/>
    <property type="molecule type" value="Genomic_DNA"/>
</dbReference>
<organism evidence="2 3">
    <name type="scientific">Bryocella elongata</name>
    <dbReference type="NCBI Taxonomy" id="863522"/>
    <lineage>
        <taxon>Bacteria</taxon>
        <taxon>Pseudomonadati</taxon>
        <taxon>Acidobacteriota</taxon>
        <taxon>Terriglobia</taxon>
        <taxon>Terriglobales</taxon>
        <taxon>Acidobacteriaceae</taxon>
        <taxon>Bryocella</taxon>
    </lineage>
</organism>
<evidence type="ECO:0000259" key="1">
    <source>
        <dbReference type="Pfam" id="PF09994"/>
    </source>
</evidence>
<proteinExistence type="predicted"/>
<name>A0A1H6A374_9BACT</name>
<dbReference type="AlphaFoldDB" id="A0A1H6A374"/>
<dbReference type="InterPro" id="IPR029058">
    <property type="entry name" value="AB_hydrolase_fold"/>
</dbReference>
<dbReference type="Proteomes" id="UP000236728">
    <property type="component" value="Unassembled WGS sequence"/>
</dbReference>
<dbReference type="PANTHER" id="PTHR33840:SF1">
    <property type="entry name" value="TLE1 PHOSPHOLIPASE DOMAIN-CONTAINING PROTEIN"/>
    <property type="match status" value="1"/>
</dbReference>
<keyword evidence="2" id="KW-0378">Hydrolase</keyword>
<evidence type="ECO:0000313" key="2">
    <source>
        <dbReference type="EMBL" id="SEG43179.1"/>
    </source>
</evidence>
<evidence type="ECO:0000313" key="3">
    <source>
        <dbReference type="Proteomes" id="UP000236728"/>
    </source>
</evidence>
<keyword evidence="3" id="KW-1185">Reference proteome</keyword>
<dbReference type="GO" id="GO:0016787">
    <property type="term" value="F:hydrolase activity"/>
    <property type="evidence" value="ECO:0007669"/>
    <property type="project" value="UniProtKB-KW"/>
</dbReference>
<dbReference type="SUPFAM" id="SSF53474">
    <property type="entry name" value="alpha/beta-Hydrolases"/>
    <property type="match status" value="1"/>
</dbReference>
<dbReference type="Pfam" id="PF09994">
    <property type="entry name" value="T6SS_Tle1-like_cat"/>
    <property type="match status" value="1"/>
</dbReference>
<feature type="domain" description="T6SS Phospholipase effector Tle1-like catalytic" evidence="1">
    <location>
        <begin position="3"/>
        <end position="260"/>
    </location>
</feature>
<accession>A0A1H6A374</accession>
<sequence>MPKNIVLCADGTWNTPHGPSAAVTDTNVRKLYMTLVNSDSQLKYYDSGVGTDGTPLDHLVGGAMGEGLFQKVQDCYAFLANVYDPGDSIYLFGFSRGAFTARSIAGMIAGFGVPSINMDNRTVSQIFAAYREPDPTTKAALKKQLTSTYGLQDVIVEMVGVWDTVGSLGIPGIFFNMFNQKKYGFLDTSIHPCINHGYHAVSIDERRAQFLPTLWTNPDGSPLVNNAQVEQVWFPGVHCDVGGSYVDCQLADITLSWMLQKAIKHGLQISDEAKAVNLTPPITDISGHTHDEWKLIPWGLPEHRTVPGIATMSNTVQERLDLVSDYAPPNLQLDGRKLHGYAIAQVLPYAG</sequence>
<dbReference type="InterPro" id="IPR018712">
    <property type="entry name" value="Tle1-like_cat"/>
</dbReference>
<gene>
    <name evidence="2" type="ORF">SAMN05421819_2901</name>
</gene>